<evidence type="ECO:0000313" key="2">
    <source>
        <dbReference type="Proteomes" id="UP000682111"/>
    </source>
</evidence>
<name>A0A919WIV9_9BACI</name>
<sequence>MSISKIRSILYKAAKILGDVNAVRKGRIKQRIKNRVVGKFVGKRIFK</sequence>
<comment type="caution">
    <text evidence="1">The sequence shown here is derived from an EMBL/GenBank/DDBJ whole genome shotgun (WGS) entry which is preliminary data.</text>
</comment>
<proteinExistence type="predicted"/>
<reference evidence="1" key="1">
    <citation type="submission" date="2021-03" db="EMBL/GenBank/DDBJ databases">
        <title>Antimicrobial resistance genes in bacteria isolated from Japanese honey, and their potential for conferring macrolide and lincosamide resistance in the American foulbrood pathogen Paenibacillus larvae.</title>
        <authorList>
            <person name="Okamoto M."/>
            <person name="Kumagai M."/>
            <person name="Kanamori H."/>
            <person name="Takamatsu D."/>
        </authorList>
    </citation>
    <scope>NUCLEOTIDE SEQUENCE</scope>
    <source>
        <strain evidence="1">J27TS8</strain>
    </source>
</reference>
<dbReference type="AlphaFoldDB" id="A0A919WIV9"/>
<gene>
    <name evidence="1" type="ORF">J27TS8_27630</name>
</gene>
<dbReference type="EMBL" id="BORC01000004">
    <property type="protein sequence ID" value="GIN62770.1"/>
    <property type="molecule type" value="Genomic_DNA"/>
</dbReference>
<protein>
    <submittedName>
        <fullName evidence="1">Uncharacterized protein</fullName>
    </submittedName>
</protein>
<keyword evidence="2" id="KW-1185">Reference proteome</keyword>
<dbReference type="Proteomes" id="UP000682111">
    <property type="component" value="Unassembled WGS sequence"/>
</dbReference>
<organism evidence="1 2">
    <name type="scientific">Robertmurraya siralis</name>
    <dbReference type="NCBI Taxonomy" id="77777"/>
    <lineage>
        <taxon>Bacteria</taxon>
        <taxon>Bacillati</taxon>
        <taxon>Bacillota</taxon>
        <taxon>Bacilli</taxon>
        <taxon>Bacillales</taxon>
        <taxon>Bacillaceae</taxon>
        <taxon>Robertmurraya</taxon>
    </lineage>
</organism>
<accession>A0A919WIV9</accession>
<evidence type="ECO:0000313" key="1">
    <source>
        <dbReference type="EMBL" id="GIN62770.1"/>
    </source>
</evidence>